<reference evidence="1 3" key="2">
    <citation type="journal article" date="2014" name="BMC Genomics">
        <title>An improved genome release (version Mt4.0) for the model legume Medicago truncatula.</title>
        <authorList>
            <person name="Tang H."/>
            <person name="Krishnakumar V."/>
            <person name="Bidwell S."/>
            <person name="Rosen B."/>
            <person name="Chan A."/>
            <person name="Zhou S."/>
            <person name="Gentzbittel L."/>
            <person name="Childs K.L."/>
            <person name="Yandell M."/>
            <person name="Gundlach H."/>
            <person name="Mayer K.F."/>
            <person name="Schwartz D.C."/>
            <person name="Town C.D."/>
        </authorList>
    </citation>
    <scope>GENOME REANNOTATION</scope>
    <source>
        <strain evidence="1">A17</strain>
        <strain evidence="2 3">cv. Jemalong A17</strain>
    </source>
</reference>
<accession>A0A072UYP0</accession>
<evidence type="ECO:0000313" key="1">
    <source>
        <dbReference type="EMBL" id="KEH34233.1"/>
    </source>
</evidence>
<dbReference type="AlphaFoldDB" id="A0A072UYP0"/>
<dbReference type="Proteomes" id="UP000002051">
    <property type="component" value="Chromosome 3"/>
</dbReference>
<dbReference type="EMBL" id="CM001219">
    <property type="protein sequence ID" value="KEH34233.1"/>
    <property type="molecule type" value="Genomic_DNA"/>
</dbReference>
<proteinExistence type="predicted"/>
<dbReference type="HOGENOM" id="CLU_2310216_0_0_1"/>
<protein>
    <submittedName>
        <fullName evidence="1 2">Uncharacterized protein</fullName>
    </submittedName>
</protein>
<organism evidence="1 3">
    <name type="scientific">Medicago truncatula</name>
    <name type="common">Barrel medic</name>
    <name type="synonym">Medicago tribuloides</name>
    <dbReference type="NCBI Taxonomy" id="3880"/>
    <lineage>
        <taxon>Eukaryota</taxon>
        <taxon>Viridiplantae</taxon>
        <taxon>Streptophyta</taxon>
        <taxon>Embryophyta</taxon>
        <taxon>Tracheophyta</taxon>
        <taxon>Spermatophyta</taxon>
        <taxon>Magnoliopsida</taxon>
        <taxon>eudicotyledons</taxon>
        <taxon>Gunneridae</taxon>
        <taxon>Pentapetalae</taxon>
        <taxon>rosids</taxon>
        <taxon>fabids</taxon>
        <taxon>Fabales</taxon>
        <taxon>Fabaceae</taxon>
        <taxon>Papilionoideae</taxon>
        <taxon>50 kb inversion clade</taxon>
        <taxon>NPAAA clade</taxon>
        <taxon>Hologalegina</taxon>
        <taxon>IRL clade</taxon>
        <taxon>Trifolieae</taxon>
        <taxon>Medicago</taxon>
    </lineage>
</organism>
<name>A0A072UYP0_MEDTR</name>
<evidence type="ECO:0000313" key="2">
    <source>
        <dbReference type="EnsemblPlants" id="KEH34233"/>
    </source>
</evidence>
<reference evidence="2" key="3">
    <citation type="submission" date="2015-04" db="UniProtKB">
        <authorList>
            <consortium name="EnsemblPlants"/>
        </authorList>
    </citation>
    <scope>IDENTIFICATION</scope>
    <source>
        <strain evidence="2">cv. Jemalong A17</strain>
    </source>
</reference>
<keyword evidence="3" id="KW-1185">Reference proteome</keyword>
<evidence type="ECO:0000313" key="3">
    <source>
        <dbReference type="Proteomes" id="UP000002051"/>
    </source>
</evidence>
<gene>
    <name evidence="1" type="ordered locus">MTR_3g463470</name>
</gene>
<reference evidence="1 3" key="1">
    <citation type="journal article" date="2011" name="Nature">
        <title>The Medicago genome provides insight into the evolution of rhizobial symbioses.</title>
        <authorList>
            <person name="Young N.D."/>
            <person name="Debelle F."/>
            <person name="Oldroyd G.E."/>
            <person name="Geurts R."/>
            <person name="Cannon S.B."/>
            <person name="Udvardi M.K."/>
            <person name="Benedito V.A."/>
            <person name="Mayer K.F."/>
            <person name="Gouzy J."/>
            <person name="Schoof H."/>
            <person name="Van de Peer Y."/>
            <person name="Proost S."/>
            <person name="Cook D.R."/>
            <person name="Meyers B.C."/>
            <person name="Spannagl M."/>
            <person name="Cheung F."/>
            <person name="De Mita S."/>
            <person name="Krishnakumar V."/>
            <person name="Gundlach H."/>
            <person name="Zhou S."/>
            <person name="Mudge J."/>
            <person name="Bharti A.K."/>
            <person name="Murray J.D."/>
            <person name="Naoumkina M.A."/>
            <person name="Rosen B."/>
            <person name="Silverstein K.A."/>
            <person name="Tang H."/>
            <person name="Rombauts S."/>
            <person name="Zhao P.X."/>
            <person name="Zhou P."/>
            <person name="Barbe V."/>
            <person name="Bardou P."/>
            <person name="Bechner M."/>
            <person name="Bellec A."/>
            <person name="Berger A."/>
            <person name="Berges H."/>
            <person name="Bidwell S."/>
            <person name="Bisseling T."/>
            <person name="Choisne N."/>
            <person name="Couloux A."/>
            <person name="Denny R."/>
            <person name="Deshpande S."/>
            <person name="Dai X."/>
            <person name="Doyle J.J."/>
            <person name="Dudez A.M."/>
            <person name="Farmer A.D."/>
            <person name="Fouteau S."/>
            <person name="Franken C."/>
            <person name="Gibelin C."/>
            <person name="Gish J."/>
            <person name="Goldstein S."/>
            <person name="Gonzalez A.J."/>
            <person name="Green P.J."/>
            <person name="Hallab A."/>
            <person name="Hartog M."/>
            <person name="Hua A."/>
            <person name="Humphray S.J."/>
            <person name="Jeong D.H."/>
            <person name="Jing Y."/>
            <person name="Jocker A."/>
            <person name="Kenton S.M."/>
            <person name="Kim D.J."/>
            <person name="Klee K."/>
            <person name="Lai H."/>
            <person name="Lang C."/>
            <person name="Lin S."/>
            <person name="Macmil S.L."/>
            <person name="Magdelenat G."/>
            <person name="Matthews L."/>
            <person name="McCorrison J."/>
            <person name="Monaghan E.L."/>
            <person name="Mun J.H."/>
            <person name="Najar F.Z."/>
            <person name="Nicholson C."/>
            <person name="Noirot C."/>
            <person name="O'Bleness M."/>
            <person name="Paule C.R."/>
            <person name="Poulain J."/>
            <person name="Prion F."/>
            <person name="Qin B."/>
            <person name="Qu C."/>
            <person name="Retzel E.F."/>
            <person name="Riddle C."/>
            <person name="Sallet E."/>
            <person name="Samain S."/>
            <person name="Samson N."/>
            <person name="Sanders I."/>
            <person name="Saurat O."/>
            <person name="Scarpelli C."/>
            <person name="Schiex T."/>
            <person name="Segurens B."/>
            <person name="Severin A.J."/>
            <person name="Sherrier D.J."/>
            <person name="Shi R."/>
            <person name="Sims S."/>
            <person name="Singer S.R."/>
            <person name="Sinharoy S."/>
            <person name="Sterck L."/>
            <person name="Viollet A."/>
            <person name="Wang B.B."/>
            <person name="Wang K."/>
            <person name="Wang M."/>
            <person name="Wang X."/>
            <person name="Warfsmann J."/>
            <person name="Weissenbach J."/>
            <person name="White D.D."/>
            <person name="White J.D."/>
            <person name="Wiley G.B."/>
            <person name="Wincker P."/>
            <person name="Xing Y."/>
            <person name="Yang L."/>
            <person name="Yao Z."/>
            <person name="Ying F."/>
            <person name="Zhai J."/>
            <person name="Zhou L."/>
            <person name="Zuber A."/>
            <person name="Denarie J."/>
            <person name="Dixon R.A."/>
            <person name="May G.D."/>
            <person name="Schwartz D.C."/>
            <person name="Rogers J."/>
            <person name="Quetier F."/>
            <person name="Town C.D."/>
            <person name="Roe B.A."/>
        </authorList>
    </citation>
    <scope>NUCLEOTIDE SEQUENCE [LARGE SCALE GENOMIC DNA]</scope>
    <source>
        <strain evidence="1">A17</strain>
        <strain evidence="2 3">cv. Jemalong A17</strain>
    </source>
</reference>
<dbReference type="EnsemblPlants" id="KEH34233">
    <property type="protein sequence ID" value="KEH34233"/>
    <property type="gene ID" value="MTR_3g463470"/>
</dbReference>
<sequence>MAVQYSGTVAVWSSRCNEGKIIEKQQRRLIMILEHYLKDSDNRSKIIAALDRCCKLTLVRKNVKGEKHGSFWQPRGFGSTFINILLLKATHKMCFLTILP</sequence>